<dbReference type="Gene3D" id="2.60.120.1390">
    <property type="match status" value="1"/>
</dbReference>
<dbReference type="STRING" id="1036181.SAMN05421756_106262"/>
<dbReference type="AlphaFoldDB" id="A0A1H9JM20"/>
<organism evidence="2 3">
    <name type="scientific">Microlunatus flavus</name>
    <dbReference type="NCBI Taxonomy" id="1036181"/>
    <lineage>
        <taxon>Bacteria</taxon>
        <taxon>Bacillati</taxon>
        <taxon>Actinomycetota</taxon>
        <taxon>Actinomycetes</taxon>
        <taxon>Propionibacteriales</taxon>
        <taxon>Propionibacteriaceae</taxon>
        <taxon>Microlunatus</taxon>
    </lineage>
</organism>
<accession>A0A1H9JM20</accession>
<proteinExistence type="predicted"/>
<keyword evidence="3" id="KW-1185">Reference proteome</keyword>
<dbReference type="Pfam" id="PF11175">
    <property type="entry name" value="DUF2961"/>
    <property type="match status" value="1"/>
</dbReference>
<evidence type="ECO:0000313" key="3">
    <source>
        <dbReference type="Proteomes" id="UP000198504"/>
    </source>
</evidence>
<dbReference type="InterPro" id="IPR021345">
    <property type="entry name" value="DUF2961"/>
</dbReference>
<dbReference type="EMBL" id="FOFA01000006">
    <property type="protein sequence ID" value="SEQ87876.1"/>
    <property type="molecule type" value="Genomic_DNA"/>
</dbReference>
<dbReference type="RefSeq" id="WP_091182443.1">
    <property type="nucleotide sequence ID" value="NZ_FOFA01000006.1"/>
</dbReference>
<name>A0A1H9JM20_9ACTN</name>
<reference evidence="3" key="1">
    <citation type="submission" date="2016-10" db="EMBL/GenBank/DDBJ databases">
        <authorList>
            <person name="Varghese N."/>
            <person name="Submissions S."/>
        </authorList>
    </citation>
    <scope>NUCLEOTIDE SEQUENCE [LARGE SCALE GENOMIC DNA]</scope>
    <source>
        <strain evidence="3">CGMCC 4.6856</strain>
    </source>
</reference>
<feature type="region of interest" description="Disordered" evidence="1">
    <location>
        <begin position="16"/>
        <end position="39"/>
    </location>
</feature>
<dbReference type="Proteomes" id="UP000198504">
    <property type="component" value="Unassembled WGS sequence"/>
</dbReference>
<evidence type="ECO:0008006" key="4">
    <source>
        <dbReference type="Google" id="ProtNLM"/>
    </source>
</evidence>
<gene>
    <name evidence="2" type="ORF">SAMN05421756_106262</name>
</gene>
<sequence>MSLPPTDVARLRCVRTRSISPENPDGASGGGGRATEGTGAACARDLGRGWKVSPSVVVEPGESHVLAEIEGTGTITHVWLTTHRRHWRTLALRAWWDGSTEPAVEVPVGDFFASGWETFAQVSSAMVACNPHGGFNAYWPMPFHDGARLTLENRGTEPATVYFQITYAVGPDVEEEARASGVLHAQFRRSNPLPERTTHVLLDGVEGRGQYVGTYLAWGSNSPGWWGEGEMKFYLDADSEFPTICGTGTEDYFGGAWNFDVPGAGYTPYSTPYLGLPQVLRPDGLYRSQQRFGMYRWHVPDPIHFDERLRVEVQALGWQSGGRYLPLRDDIASTAFFYLDRPSTSRPPLPDVDALAV</sequence>
<evidence type="ECO:0000313" key="2">
    <source>
        <dbReference type="EMBL" id="SEQ87876.1"/>
    </source>
</evidence>
<protein>
    <recommendedName>
        <fullName evidence="4">DUF2961 domain-containing protein</fullName>
    </recommendedName>
</protein>
<evidence type="ECO:0000256" key="1">
    <source>
        <dbReference type="SAM" id="MobiDB-lite"/>
    </source>
</evidence>
<dbReference type="OrthoDB" id="2518538at2"/>